<evidence type="ECO:0000256" key="1">
    <source>
        <dbReference type="ARBA" id="ARBA00022722"/>
    </source>
</evidence>
<dbReference type="SMART" id="SM00479">
    <property type="entry name" value="EXOIII"/>
    <property type="match status" value="1"/>
</dbReference>
<dbReference type="CDD" id="cd06127">
    <property type="entry name" value="DEDDh"/>
    <property type="match status" value="1"/>
</dbReference>
<dbReference type="KEGG" id="mmag:MMAD_50290"/>
<evidence type="ECO:0000313" key="5">
    <source>
        <dbReference type="EMBL" id="BBZ30734.1"/>
    </source>
</evidence>
<dbReference type="GO" id="GO:0008408">
    <property type="term" value="F:3'-5' exonuclease activity"/>
    <property type="evidence" value="ECO:0007669"/>
    <property type="project" value="TreeGrafter"/>
</dbReference>
<dbReference type="EMBL" id="AP022610">
    <property type="protein sequence ID" value="BBZ30734.1"/>
    <property type="molecule type" value="Genomic_DNA"/>
</dbReference>
<proteinExistence type="predicted"/>
<dbReference type="SUPFAM" id="SSF53098">
    <property type="entry name" value="Ribonuclease H-like"/>
    <property type="match status" value="1"/>
</dbReference>
<organism evidence="5 6">
    <name type="scientific">Mycolicibacterium madagascariense</name>
    <dbReference type="NCBI Taxonomy" id="212765"/>
    <lineage>
        <taxon>Bacteria</taxon>
        <taxon>Bacillati</taxon>
        <taxon>Actinomycetota</taxon>
        <taxon>Actinomycetes</taxon>
        <taxon>Mycobacteriales</taxon>
        <taxon>Mycobacteriaceae</taxon>
        <taxon>Mycolicibacterium</taxon>
    </lineage>
</organism>
<dbReference type="NCBIfam" id="TIGR00573">
    <property type="entry name" value="dnaq"/>
    <property type="match status" value="1"/>
</dbReference>
<dbReference type="AlphaFoldDB" id="A0A7I7XNG1"/>
<dbReference type="InterPro" id="IPR036397">
    <property type="entry name" value="RNaseH_sf"/>
</dbReference>
<dbReference type="Gene3D" id="3.30.420.10">
    <property type="entry name" value="Ribonuclease H-like superfamily/Ribonuclease H"/>
    <property type="match status" value="1"/>
</dbReference>
<reference evidence="5 6" key="1">
    <citation type="journal article" date="2019" name="Emerg. Microbes Infect.">
        <title>Comprehensive subspecies identification of 175 nontuberculous mycobacteria species based on 7547 genomic profiles.</title>
        <authorList>
            <person name="Matsumoto Y."/>
            <person name="Kinjo T."/>
            <person name="Motooka D."/>
            <person name="Nabeya D."/>
            <person name="Jung N."/>
            <person name="Uechi K."/>
            <person name="Horii T."/>
            <person name="Iida T."/>
            <person name="Fujita J."/>
            <person name="Nakamura S."/>
        </authorList>
    </citation>
    <scope>NUCLEOTIDE SEQUENCE [LARGE SCALE GENOMIC DNA]</scope>
    <source>
        <strain evidence="5 6">JCM 13574</strain>
    </source>
</reference>
<dbReference type="Proteomes" id="UP000466517">
    <property type="component" value="Chromosome"/>
</dbReference>
<dbReference type="GO" id="GO:0005829">
    <property type="term" value="C:cytosol"/>
    <property type="evidence" value="ECO:0007669"/>
    <property type="project" value="TreeGrafter"/>
</dbReference>
<dbReference type="GO" id="GO:0003887">
    <property type="term" value="F:DNA-directed DNA polymerase activity"/>
    <property type="evidence" value="ECO:0007669"/>
    <property type="project" value="InterPro"/>
</dbReference>
<gene>
    <name evidence="5" type="ORF">MMAD_50290</name>
</gene>
<name>A0A7I7XNG1_9MYCO</name>
<dbReference type="GO" id="GO:0003677">
    <property type="term" value="F:DNA binding"/>
    <property type="evidence" value="ECO:0007669"/>
    <property type="project" value="InterPro"/>
</dbReference>
<sequence length="329" mass="35311">MTPTFGRPATEPGTGWAVVDVETTGFHPRQARVVSVAALAVGDDGNVEGSFSTLLNPGVDPGPTHVHGLTADMLEGQPTFGDVVDQLAAVLAGRTLVAHNVGFDYAFLAHEAELVGAELPTDTVMCTVELARRLDLGIENLRLETLAAHWGVTQMRPHDALDDALVLAQILKPALAGAHDRKAWLPVRPVHRRCWPNGHVTHDELLPLKAVAARLPCDFQNPGRFVAGRPLVQGMRVALSAEVAHTYEELIERILHTGLAYTDTVDQQTSVVICDEAAPTQGRGFQALEMGVPLLSDADFMALLDRVVGGTDVEEFTDATLSGDQFALF</sequence>
<evidence type="ECO:0000259" key="4">
    <source>
        <dbReference type="SMART" id="SM00479"/>
    </source>
</evidence>
<protein>
    <submittedName>
        <fullName evidence="5">DNA polymerase III subunit epsilon</fullName>
    </submittedName>
</protein>
<dbReference type="GO" id="GO:0006260">
    <property type="term" value="P:DNA replication"/>
    <property type="evidence" value="ECO:0007669"/>
    <property type="project" value="InterPro"/>
</dbReference>
<evidence type="ECO:0000256" key="3">
    <source>
        <dbReference type="ARBA" id="ARBA00022839"/>
    </source>
</evidence>
<keyword evidence="3" id="KW-0269">Exonuclease</keyword>
<keyword evidence="6" id="KW-1185">Reference proteome</keyword>
<dbReference type="SUPFAM" id="SSF52113">
    <property type="entry name" value="BRCT domain"/>
    <property type="match status" value="1"/>
</dbReference>
<dbReference type="Gene3D" id="3.40.50.10190">
    <property type="entry name" value="BRCT domain"/>
    <property type="match status" value="1"/>
</dbReference>
<dbReference type="PANTHER" id="PTHR30231:SF4">
    <property type="entry name" value="PROTEIN NEN2"/>
    <property type="match status" value="1"/>
</dbReference>
<dbReference type="InterPro" id="IPR012337">
    <property type="entry name" value="RNaseH-like_sf"/>
</dbReference>
<dbReference type="Pfam" id="PF00929">
    <property type="entry name" value="RNase_T"/>
    <property type="match status" value="1"/>
</dbReference>
<dbReference type="InterPro" id="IPR036420">
    <property type="entry name" value="BRCT_dom_sf"/>
</dbReference>
<accession>A0A7I7XNG1</accession>
<keyword evidence="2" id="KW-0378">Hydrolase</keyword>
<dbReference type="PANTHER" id="PTHR30231">
    <property type="entry name" value="DNA POLYMERASE III SUBUNIT EPSILON"/>
    <property type="match status" value="1"/>
</dbReference>
<evidence type="ECO:0000313" key="6">
    <source>
        <dbReference type="Proteomes" id="UP000466517"/>
    </source>
</evidence>
<keyword evidence="1" id="KW-0540">Nuclease</keyword>
<dbReference type="InterPro" id="IPR013520">
    <property type="entry name" value="Ribonucl_H"/>
</dbReference>
<dbReference type="RefSeq" id="WP_163742351.1">
    <property type="nucleotide sequence ID" value="NZ_AP022610.1"/>
</dbReference>
<dbReference type="InterPro" id="IPR006054">
    <property type="entry name" value="DnaQ"/>
</dbReference>
<evidence type="ECO:0000256" key="2">
    <source>
        <dbReference type="ARBA" id="ARBA00022801"/>
    </source>
</evidence>
<feature type="domain" description="Exonuclease" evidence="4">
    <location>
        <begin position="15"/>
        <end position="180"/>
    </location>
</feature>
<dbReference type="FunFam" id="3.30.420.10:FF:000045">
    <property type="entry name" value="3'-5' exonuclease DinG"/>
    <property type="match status" value="1"/>
</dbReference>
<dbReference type="NCBIfam" id="NF004719">
    <property type="entry name" value="PRK06063.1"/>
    <property type="match status" value="1"/>
</dbReference>